<feature type="transmembrane region" description="Helical" evidence="15">
    <location>
        <begin position="426"/>
        <end position="456"/>
    </location>
</feature>
<keyword evidence="5" id="KW-0597">Phosphoprotein</keyword>
<keyword evidence="11" id="KW-1278">Translocase</keyword>
<dbReference type="PROSITE" id="PS00154">
    <property type="entry name" value="ATPASE_E1_E2"/>
    <property type="match status" value="1"/>
</dbReference>
<dbReference type="CDD" id="cd00371">
    <property type="entry name" value="HMA"/>
    <property type="match status" value="1"/>
</dbReference>
<evidence type="ECO:0000256" key="12">
    <source>
        <dbReference type="ARBA" id="ARBA00022989"/>
    </source>
</evidence>
<keyword evidence="9 15" id="KW-0067">ATP-binding</keyword>
<dbReference type="Gene3D" id="2.70.150.10">
    <property type="entry name" value="Calcium-transporting ATPase, cytoplasmic transduction domain A"/>
    <property type="match status" value="1"/>
</dbReference>
<dbReference type="InterPro" id="IPR036412">
    <property type="entry name" value="HAD-like_sf"/>
</dbReference>
<dbReference type="InterPro" id="IPR027256">
    <property type="entry name" value="P-typ_ATPase_IB"/>
</dbReference>
<comment type="caution">
    <text evidence="17">The sequence shown here is derived from an EMBL/GenBank/DDBJ whole genome shotgun (WGS) entry which is preliminary data.</text>
</comment>
<keyword evidence="8 15" id="KW-0547">Nucleotide-binding</keyword>
<dbReference type="Gene3D" id="3.40.50.1000">
    <property type="entry name" value="HAD superfamily/HAD-like"/>
    <property type="match status" value="1"/>
</dbReference>
<evidence type="ECO:0000256" key="4">
    <source>
        <dbReference type="ARBA" id="ARBA00022475"/>
    </source>
</evidence>
<dbReference type="OrthoDB" id="8552908at2"/>
<dbReference type="InterPro" id="IPR036163">
    <property type="entry name" value="HMA_dom_sf"/>
</dbReference>
<dbReference type="RefSeq" id="WP_088384773.1">
    <property type="nucleotide sequence ID" value="NZ_NIOF01000003.1"/>
</dbReference>
<dbReference type="NCBIfam" id="TIGR01494">
    <property type="entry name" value="ATPase_P-type"/>
    <property type="match status" value="2"/>
</dbReference>
<evidence type="ECO:0000256" key="5">
    <source>
        <dbReference type="ARBA" id="ARBA00022553"/>
    </source>
</evidence>
<accession>A0A246JFZ3</accession>
<organism evidence="17 18">
    <name type="scientific">Roseateles aquatilis</name>
    <dbReference type="NCBI Taxonomy" id="431061"/>
    <lineage>
        <taxon>Bacteria</taxon>
        <taxon>Pseudomonadati</taxon>
        <taxon>Pseudomonadota</taxon>
        <taxon>Betaproteobacteria</taxon>
        <taxon>Burkholderiales</taxon>
        <taxon>Sphaerotilaceae</taxon>
        <taxon>Roseateles</taxon>
    </lineage>
</organism>
<dbReference type="GO" id="GO:0005524">
    <property type="term" value="F:ATP binding"/>
    <property type="evidence" value="ECO:0007669"/>
    <property type="project" value="UniProtKB-UniRule"/>
</dbReference>
<sequence length="795" mass="83985">MLPARAAAASASDACADAIRPTADVPLTSERARHPDAAVDDEAWRQFSEWTTDAGGARHLRSRLRLSGMHCASCAGLIESLLHAQPGVRLAHVSPSTQRLTLDWSPALVSLDALRQCLVGAGYDFAPDLAAPARELRRREHRQALWRLFVAGFLMMQVMMLAWPSYVAAPGEMAADQAALLRWGQWVLTLPVMLLSAGPFFRAAWTQLRGRRLGMDVPVALGLAVAFVAGSGATLDPGGPFGHEVYFDSITMFVTFLLGAHYLELRARHRAAEALEQAVGALPDKIERLRADGLADWVAADELVAGDLVRVTAGQRVPADAIVEHGVSAADEALLTGESDAVPKSVGDVVLAGSLNLTGVLLLRVRQIGEDTRLAGIRQLMAQAFQERPSTPRVADRVAGWFLGTVLLLAGGAALVWQFIDPSKALAVSVAVLIVTCPCALSLAAPAAWVAAAGALAKRGLLLSRLDAIESLADVDHVVMDKTGTLTDPAPRLLRRWPEAPDDDAIAAAALLAGGSHHPLSRALMGVVGARPAATGWRDIEEIGGRGLQGVDTAGRQWRLGAGTWSATSAALAGDTMPLTEAQLVLSCDGLPRVAWQFDEALREGARAAVSVWRERGLGVELLSGDAPPRVAAIAARAGIRQWRGGASPEDKLAHVTRLQDGGRHVLMIGDGINDAPVLARAHVSVAMGQGADLAKSRADALLMGTRLEAIGAALDLACRTRRVVRQNLAWSALYNAVCVPLALIGWLPPWAAGLGMAMSSMVVVANAARLGNLRRVDTDVDAHIGARVPARRGA</sequence>
<evidence type="ECO:0000256" key="8">
    <source>
        <dbReference type="ARBA" id="ARBA00022741"/>
    </source>
</evidence>
<dbReference type="InterPro" id="IPR023299">
    <property type="entry name" value="ATPase_P-typ_cyto_dom_N"/>
</dbReference>
<dbReference type="InterPro" id="IPR001757">
    <property type="entry name" value="P_typ_ATPase"/>
</dbReference>
<feature type="transmembrane region" description="Helical" evidence="15">
    <location>
        <begin position="245"/>
        <end position="263"/>
    </location>
</feature>
<keyword evidence="13" id="KW-0406">Ion transport</keyword>
<dbReference type="EMBL" id="NIOF01000003">
    <property type="protein sequence ID" value="OWQ91545.1"/>
    <property type="molecule type" value="Genomic_DNA"/>
</dbReference>
<feature type="transmembrane region" description="Helical" evidence="15">
    <location>
        <begin position="144"/>
        <end position="163"/>
    </location>
</feature>
<dbReference type="InterPro" id="IPR008250">
    <property type="entry name" value="ATPase_P-typ_transduc_dom_A_sf"/>
</dbReference>
<evidence type="ECO:0000256" key="13">
    <source>
        <dbReference type="ARBA" id="ARBA00023065"/>
    </source>
</evidence>
<dbReference type="GO" id="GO:0005507">
    <property type="term" value="F:copper ion binding"/>
    <property type="evidence" value="ECO:0007669"/>
    <property type="project" value="TreeGrafter"/>
</dbReference>
<dbReference type="GO" id="GO:0016887">
    <property type="term" value="F:ATP hydrolysis activity"/>
    <property type="evidence" value="ECO:0007669"/>
    <property type="project" value="InterPro"/>
</dbReference>
<dbReference type="NCBIfam" id="TIGR01525">
    <property type="entry name" value="ATPase-IB_hvy"/>
    <property type="match status" value="1"/>
</dbReference>
<dbReference type="InterPro" id="IPR006121">
    <property type="entry name" value="HMA_dom"/>
</dbReference>
<evidence type="ECO:0000313" key="17">
    <source>
        <dbReference type="EMBL" id="OWQ91545.1"/>
    </source>
</evidence>
<feature type="transmembrane region" description="Helical" evidence="15">
    <location>
        <begin position="213"/>
        <end position="233"/>
    </location>
</feature>
<dbReference type="NCBIfam" id="TIGR01511">
    <property type="entry name" value="ATPase-IB1_Cu"/>
    <property type="match status" value="1"/>
</dbReference>
<dbReference type="SUPFAM" id="SSF55008">
    <property type="entry name" value="HMA, heavy metal-associated domain"/>
    <property type="match status" value="1"/>
</dbReference>
<keyword evidence="10" id="KW-0460">Magnesium</keyword>
<dbReference type="InterPro" id="IPR059000">
    <property type="entry name" value="ATPase_P-type_domA"/>
</dbReference>
<evidence type="ECO:0000313" key="18">
    <source>
        <dbReference type="Proteomes" id="UP000197468"/>
    </source>
</evidence>
<feature type="transmembrane region" description="Helical" evidence="15">
    <location>
        <begin position="751"/>
        <end position="769"/>
    </location>
</feature>
<evidence type="ECO:0000256" key="6">
    <source>
        <dbReference type="ARBA" id="ARBA00022692"/>
    </source>
</evidence>
<keyword evidence="12 15" id="KW-1133">Transmembrane helix</keyword>
<gene>
    <name evidence="17" type="ORF">CDN99_10410</name>
</gene>
<keyword evidence="7 15" id="KW-0479">Metal-binding</keyword>
<dbReference type="SUPFAM" id="SSF56784">
    <property type="entry name" value="HAD-like"/>
    <property type="match status" value="1"/>
</dbReference>
<keyword evidence="18" id="KW-1185">Reference proteome</keyword>
<dbReference type="Proteomes" id="UP000197468">
    <property type="component" value="Unassembled WGS sequence"/>
</dbReference>
<feature type="transmembrane region" description="Helical" evidence="15">
    <location>
        <begin position="729"/>
        <end position="745"/>
    </location>
</feature>
<comment type="subcellular location">
    <subcellularLocation>
        <location evidence="1">Cell membrane</location>
        <topology evidence="1">Multi-pass membrane protein</topology>
    </subcellularLocation>
</comment>
<evidence type="ECO:0000256" key="15">
    <source>
        <dbReference type="RuleBase" id="RU362081"/>
    </source>
</evidence>
<dbReference type="SUPFAM" id="SSF81653">
    <property type="entry name" value="Calcium ATPase, transduction domain A"/>
    <property type="match status" value="1"/>
</dbReference>
<evidence type="ECO:0000256" key="9">
    <source>
        <dbReference type="ARBA" id="ARBA00022840"/>
    </source>
</evidence>
<dbReference type="AlphaFoldDB" id="A0A246JFZ3"/>
<dbReference type="GO" id="GO:0005886">
    <property type="term" value="C:plasma membrane"/>
    <property type="evidence" value="ECO:0007669"/>
    <property type="project" value="UniProtKB-SubCell"/>
</dbReference>
<comment type="similarity">
    <text evidence="2 15">Belongs to the cation transport ATPase (P-type) (TC 3.A.3) family. Type IB subfamily.</text>
</comment>
<dbReference type="Pfam" id="PF00403">
    <property type="entry name" value="HMA"/>
    <property type="match status" value="1"/>
</dbReference>
<evidence type="ECO:0000256" key="11">
    <source>
        <dbReference type="ARBA" id="ARBA00022967"/>
    </source>
</evidence>
<dbReference type="Gene3D" id="3.30.70.100">
    <property type="match status" value="1"/>
</dbReference>
<dbReference type="PROSITE" id="PS50846">
    <property type="entry name" value="HMA_2"/>
    <property type="match status" value="1"/>
</dbReference>
<evidence type="ECO:0000256" key="10">
    <source>
        <dbReference type="ARBA" id="ARBA00022842"/>
    </source>
</evidence>
<dbReference type="Pfam" id="PF00702">
    <property type="entry name" value="Hydrolase"/>
    <property type="match status" value="1"/>
</dbReference>
<dbReference type="Pfam" id="PF00122">
    <property type="entry name" value="E1-E2_ATPase"/>
    <property type="match status" value="1"/>
</dbReference>
<feature type="domain" description="HMA" evidence="16">
    <location>
        <begin position="60"/>
        <end position="126"/>
    </location>
</feature>
<evidence type="ECO:0000256" key="7">
    <source>
        <dbReference type="ARBA" id="ARBA00022723"/>
    </source>
</evidence>
<dbReference type="GO" id="GO:0043682">
    <property type="term" value="F:P-type divalent copper transporter activity"/>
    <property type="evidence" value="ECO:0007669"/>
    <property type="project" value="TreeGrafter"/>
</dbReference>
<dbReference type="Gene3D" id="3.40.1110.10">
    <property type="entry name" value="Calcium-transporting ATPase, cytoplasmic domain N"/>
    <property type="match status" value="1"/>
</dbReference>
<dbReference type="PANTHER" id="PTHR43520">
    <property type="entry name" value="ATP7, ISOFORM B"/>
    <property type="match status" value="1"/>
</dbReference>
<reference evidence="17 18" key="1">
    <citation type="journal article" date="2008" name="Int. J. Syst. Evol. Microbiol.">
        <title>Description of Roseateles aquatilis sp. nov. and Roseateles terrae sp. nov., in the class Betaproteobacteria, and emended description of the genus Roseateles.</title>
        <authorList>
            <person name="Gomila M."/>
            <person name="Bowien B."/>
            <person name="Falsen E."/>
            <person name="Moore E.R."/>
            <person name="Lalucat J."/>
        </authorList>
    </citation>
    <scope>NUCLEOTIDE SEQUENCE [LARGE SCALE GENOMIC DNA]</scope>
    <source>
        <strain evidence="17 18">CCUG 48205</strain>
    </source>
</reference>
<dbReference type="PANTHER" id="PTHR43520:SF5">
    <property type="entry name" value="CATION-TRANSPORTING P-TYPE ATPASE-RELATED"/>
    <property type="match status" value="1"/>
</dbReference>
<evidence type="ECO:0000256" key="1">
    <source>
        <dbReference type="ARBA" id="ARBA00004651"/>
    </source>
</evidence>
<evidence type="ECO:0000256" key="14">
    <source>
        <dbReference type="ARBA" id="ARBA00023136"/>
    </source>
</evidence>
<evidence type="ECO:0000256" key="2">
    <source>
        <dbReference type="ARBA" id="ARBA00006024"/>
    </source>
</evidence>
<evidence type="ECO:0000256" key="3">
    <source>
        <dbReference type="ARBA" id="ARBA00022448"/>
    </source>
</evidence>
<dbReference type="GO" id="GO:0055070">
    <property type="term" value="P:copper ion homeostasis"/>
    <property type="evidence" value="ECO:0007669"/>
    <property type="project" value="TreeGrafter"/>
</dbReference>
<dbReference type="InterPro" id="IPR023298">
    <property type="entry name" value="ATPase_P-typ_TM_dom_sf"/>
</dbReference>
<dbReference type="PRINTS" id="PR00119">
    <property type="entry name" value="CATATPASE"/>
</dbReference>
<keyword evidence="14 15" id="KW-0472">Membrane</keyword>
<name>A0A246JFZ3_9BURK</name>
<keyword evidence="6 15" id="KW-0812">Transmembrane</keyword>
<proteinExistence type="inferred from homology"/>
<feature type="transmembrane region" description="Helical" evidence="15">
    <location>
        <begin position="398"/>
        <end position="420"/>
    </location>
</feature>
<evidence type="ECO:0000259" key="16">
    <source>
        <dbReference type="PROSITE" id="PS50846"/>
    </source>
</evidence>
<dbReference type="SUPFAM" id="SSF81665">
    <property type="entry name" value="Calcium ATPase, transmembrane domain M"/>
    <property type="match status" value="1"/>
</dbReference>
<feature type="transmembrane region" description="Helical" evidence="15">
    <location>
        <begin position="183"/>
        <end position="201"/>
    </location>
</feature>
<dbReference type="PROSITE" id="PS01229">
    <property type="entry name" value="COF_2"/>
    <property type="match status" value="1"/>
</dbReference>
<keyword evidence="4 15" id="KW-1003">Cell membrane</keyword>
<keyword evidence="3" id="KW-0813">Transport</keyword>
<protein>
    <submittedName>
        <fullName evidence="17">Copper-translocating P-type ATPase</fullName>
    </submittedName>
</protein>
<dbReference type="InterPro" id="IPR018303">
    <property type="entry name" value="ATPase_P-typ_P_site"/>
</dbReference>
<dbReference type="InterPro" id="IPR023214">
    <property type="entry name" value="HAD_sf"/>
</dbReference>